<gene>
    <name evidence="2" type="ORF">C8D87_106326</name>
</gene>
<dbReference type="InterPro" id="IPR000157">
    <property type="entry name" value="TIR_dom"/>
</dbReference>
<evidence type="ECO:0000259" key="1">
    <source>
        <dbReference type="PROSITE" id="PS50104"/>
    </source>
</evidence>
<keyword evidence="3" id="KW-1185">Reference proteome</keyword>
<name>A0ABX9E4E4_9PSEU</name>
<dbReference type="Proteomes" id="UP000248714">
    <property type="component" value="Unassembled WGS sequence"/>
</dbReference>
<feature type="domain" description="TIR" evidence="1">
    <location>
        <begin position="347"/>
        <end position="483"/>
    </location>
</feature>
<proteinExistence type="predicted"/>
<dbReference type="RefSeq" id="WP_112228862.1">
    <property type="nucleotide sequence ID" value="NZ_QLTT01000006.1"/>
</dbReference>
<sequence>MLQAVQDVASELLSVHSFQDVCLSVLDRCLLDDGRFEAGQFGRRQHSSASAGAVLNGVASIPCVPIQLQQHVRELGYLLLTSEGQLRGHDEHPGDGTTCWSLAQVLHGIAKSADDRRLRSANFTNGLKNLLALQNRLDGSWPLRDGDFNDPVFAFYPVLLFERLIRHRVPYTESVREPMRLTTKYLLHIASTATTGTTDAVLAVSALDRIFRLGRLNKESANRYLENKTRLISNLVDEAGALQISDKYVQNNLQPRWHSVTWTPILYACTRRWGGVQSSHNFQISARLIESFDRSEQGWHGPSHGKVSSWASSLALLNVHLLARDLLTSGLDVTEYKKLMRSMQARKRFDVVISFGGPDRGVAREIRDHLVSAGLRVFFDTDFRHDLLGEDLAILLQDIYFERSRFAIAVLSRSFLESDWAGNWEWKAVLARMNRQRQGYLLPYFLEHVEIPGLNPTIGYLSADKVSPREFADIVVRKVRTGPQP</sequence>
<organism evidence="2 3">
    <name type="scientific">Lentzea atacamensis</name>
    <dbReference type="NCBI Taxonomy" id="531938"/>
    <lineage>
        <taxon>Bacteria</taxon>
        <taxon>Bacillati</taxon>
        <taxon>Actinomycetota</taxon>
        <taxon>Actinomycetes</taxon>
        <taxon>Pseudonocardiales</taxon>
        <taxon>Pseudonocardiaceae</taxon>
        <taxon>Lentzea</taxon>
    </lineage>
</organism>
<protein>
    <submittedName>
        <fullName evidence="2">TIR domain-containing protein</fullName>
    </submittedName>
</protein>
<dbReference type="InterPro" id="IPR035897">
    <property type="entry name" value="Toll_tir_struct_dom_sf"/>
</dbReference>
<dbReference type="EMBL" id="QLTT01000006">
    <property type="protein sequence ID" value="RAS63924.1"/>
    <property type="molecule type" value="Genomic_DNA"/>
</dbReference>
<dbReference type="Gene3D" id="3.40.50.10140">
    <property type="entry name" value="Toll/interleukin-1 receptor homology (TIR) domain"/>
    <property type="match status" value="1"/>
</dbReference>
<dbReference type="Pfam" id="PF13676">
    <property type="entry name" value="TIR_2"/>
    <property type="match status" value="1"/>
</dbReference>
<evidence type="ECO:0000313" key="2">
    <source>
        <dbReference type="EMBL" id="RAS63924.1"/>
    </source>
</evidence>
<dbReference type="SMART" id="SM00255">
    <property type="entry name" value="TIR"/>
    <property type="match status" value="1"/>
</dbReference>
<comment type="caution">
    <text evidence="2">The sequence shown here is derived from an EMBL/GenBank/DDBJ whole genome shotgun (WGS) entry which is preliminary data.</text>
</comment>
<dbReference type="PROSITE" id="PS50104">
    <property type="entry name" value="TIR"/>
    <property type="match status" value="1"/>
</dbReference>
<dbReference type="SUPFAM" id="SSF52200">
    <property type="entry name" value="Toll/Interleukin receptor TIR domain"/>
    <property type="match status" value="1"/>
</dbReference>
<evidence type="ECO:0000313" key="3">
    <source>
        <dbReference type="Proteomes" id="UP000248714"/>
    </source>
</evidence>
<reference evidence="2 3" key="1">
    <citation type="submission" date="2018-06" db="EMBL/GenBank/DDBJ databases">
        <title>Genomic Encyclopedia of Type Strains, Phase IV (KMG-IV): sequencing the most valuable type-strain genomes for metagenomic binning, comparative biology and taxonomic classification.</title>
        <authorList>
            <person name="Goeker M."/>
        </authorList>
    </citation>
    <scope>NUCLEOTIDE SEQUENCE [LARGE SCALE GENOMIC DNA]</scope>
    <source>
        <strain evidence="2 3">DSM 45479</strain>
    </source>
</reference>
<accession>A0ABX9E4E4</accession>